<dbReference type="EMBL" id="CP041235">
    <property type="protein sequence ID" value="QOP43168.1"/>
    <property type="molecule type" value="Genomic_DNA"/>
</dbReference>
<gene>
    <name evidence="3" type="ORF">FJR45_04085</name>
</gene>
<organism evidence="3 4">
    <name type="scientific">Sulfurimonas sediminis</name>
    <dbReference type="NCBI Taxonomy" id="2590020"/>
    <lineage>
        <taxon>Bacteria</taxon>
        <taxon>Pseudomonadati</taxon>
        <taxon>Campylobacterota</taxon>
        <taxon>Epsilonproteobacteria</taxon>
        <taxon>Campylobacterales</taxon>
        <taxon>Sulfurimonadaceae</taxon>
        <taxon>Sulfurimonas</taxon>
    </lineage>
</organism>
<protein>
    <submittedName>
        <fullName evidence="3">Glycosyltransferase family 9 protein</fullName>
    </submittedName>
</protein>
<dbReference type="CDD" id="cd03789">
    <property type="entry name" value="GT9_LPS_heptosyltransferase"/>
    <property type="match status" value="1"/>
</dbReference>
<sequence>MLKLNFRRGSAYASKYAREYLKDKKPKDIKSITVIRHAAIGDFMNIRPFLIELRKFFPNAKITLSVIKHYMYGIPEDLIDELHVMSRYKEDGSKTGILRRIKEAKKLPPQDIIFDLTDSTITLLLVFLSQAKLKIGYPYRTVRRMFFDIATLRSDFVVEAVSVEHMLNILGAKTEFPLHYGLEKIYPKTEDLKQIVYFAGASTKSKCWEEDKFRELIEKMSQNYQDYDHVILQGIGKDEKFYEIYEPLKERKNIKLQEVMPIEEVMQFLANSRCLVSNDTGVRNMGIALEIPTIGIFFHIPPFRYWPREEKHDCVFNIEYTSPKVADVYAATKQLIDKLYEK</sequence>
<keyword evidence="1" id="KW-0328">Glycosyltransferase</keyword>
<reference evidence="3 4" key="1">
    <citation type="submission" date="2019-06" db="EMBL/GenBank/DDBJ databases">
        <title>Sulfurimonas gotlandica sp. nov., a chemoautotrophic and psychrotolerant epsilonproteobacterium isolated from a pelagic redoxcline, and an emended description of the genus Sulfurimonas.</title>
        <authorList>
            <person name="Wang S."/>
            <person name="Jiang L."/>
            <person name="Shao Z."/>
        </authorList>
    </citation>
    <scope>NUCLEOTIDE SEQUENCE [LARGE SCALE GENOMIC DNA]</scope>
    <source>
        <strain evidence="3 4">S2-6</strain>
    </source>
</reference>
<evidence type="ECO:0000313" key="4">
    <source>
        <dbReference type="Proteomes" id="UP000593719"/>
    </source>
</evidence>
<evidence type="ECO:0000313" key="3">
    <source>
        <dbReference type="EMBL" id="QOP43168.1"/>
    </source>
</evidence>
<name>A0A7M1B383_9BACT</name>
<proteinExistence type="predicted"/>
<dbReference type="GO" id="GO:0008713">
    <property type="term" value="F:ADP-heptose-lipopolysaccharide heptosyltransferase activity"/>
    <property type="evidence" value="ECO:0007669"/>
    <property type="project" value="TreeGrafter"/>
</dbReference>
<dbReference type="InterPro" id="IPR002201">
    <property type="entry name" value="Glyco_trans_9"/>
</dbReference>
<accession>A0A7M1B383</accession>
<dbReference type="Proteomes" id="UP000593719">
    <property type="component" value="Chromosome"/>
</dbReference>
<evidence type="ECO:0000256" key="2">
    <source>
        <dbReference type="ARBA" id="ARBA00022679"/>
    </source>
</evidence>
<keyword evidence="4" id="KW-1185">Reference proteome</keyword>
<dbReference type="GO" id="GO:0005829">
    <property type="term" value="C:cytosol"/>
    <property type="evidence" value="ECO:0007669"/>
    <property type="project" value="TreeGrafter"/>
</dbReference>
<dbReference type="KEGG" id="ssei:FJR45_04085"/>
<dbReference type="GO" id="GO:0009244">
    <property type="term" value="P:lipopolysaccharide core region biosynthetic process"/>
    <property type="evidence" value="ECO:0007669"/>
    <property type="project" value="TreeGrafter"/>
</dbReference>
<keyword evidence="2 3" id="KW-0808">Transferase</keyword>
<dbReference type="InterPro" id="IPR051199">
    <property type="entry name" value="LPS_LOS_Heptosyltrfase"/>
</dbReference>
<dbReference type="AlphaFoldDB" id="A0A7M1B383"/>
<dbReference type="Pfam" id="PF01075">
    <property type="entry name" value="Glyco_transf_9"/>
    <property type="match status" value="1"/>
</dbReference>
<evidence type="ECO:0000256" key="1">
    <source>
        <dbReference type="ARBA" id="ARBA00022676"/>
    </source>
</evidence>
<dbReference type="Gene3D" id="3.40.50.2000">
    <property type="entry name" value="Glycogen Phosphorylase B"/>
    <property type="match status" value="2"/>
</dbReference>
<dbReference type="PANTHER" id="PTHR30160:SF19">
    <property type="entry name" value="LIPOPOLYSACCHARIDE HEPTOSYLTRANSFERASE 1"/>
    <property type="match status" value="1"/>
</dbReference>
<dbReference type="RefSeq" id="WP_193151472.1">
    <property type="nucleotide sequence ID" value="NZ_CP041235.1"/>
</dbReference>
<dbReference type="PANTHER" id="PTHR30160">
    <property type="entry name" value="TETRAACYLDISACCHARIDE 4'-KINASE-RELATED"/>
    <property type="match status" value="1"/>
</dbReference>
<dbReference type="SUPFAM" id="SSF53756">
    <property type="entry name" value="UDP-Glycosyltransferase/glycogen phosphorylase"/>
    <property type="match status" value="1"/>
</dbReference>